<dbReference type="Pfam" id="PF01266">
    <property type="entry name" value="DAO"/>
    <property type="match status" value="1"/>
</dbReference>
<dbReference type="InterPro" id="IPR036188">
    <property type="entry name" value="FAD/NAD-bd_sf"/>
</dbReference>
<name>A0ABR1VM06_9PEZI</name>
<dbReference type="PANTHER" id="PTHR13847:SF185">
    <property type="entry name" value="FAD DEPENDENT OXIDOREDUCTASE SUPERFAMILY (AFU_ORTHOLOGUE AFUA_3G02360)"/>
    <property type="match status" value="1"/>
</dbReference>
<evidence type="ECO:0000259" key="1">
    <source>
        <dbReference type="Pfam" id="PF01266"/>
    </source>
</evidence>
<sequence length="412" mass="43762">MSTAVILGAGIIGTSTAYYLAKHQPPSSIHLVEVSPELFASASGYAGGFLAKNWFSPASAELGALSFEEHRKLAEKDDGAEKWGYARSTSISLSPPTNSKEKVDVWCRDGTSRADAASGDSSKGVAPPWLKREDGDAVEVISDEGTVAQLDPLQLSQHLLHKCLSLGVQLHQPAKAISVSTDVRNEVSSICIAESRSSTETDIPCTRVIITSGAWSPTVFQTLFSTSNYKLPITSLAGHSLVVKSPKWTKGHEESHGCHAVFMTTQPGYSPEIFSRAGGQIYLAGLNSATEPLPELATDSKANMSKSAIEKLRGTAREILVREGATDDFEVTREGLCFRPVTENGLPIIGRIPDEQLGVSVRTRPGAEGGVYLAAGHGPWGISMSLGTGKVLAEMVQGRELSADISSLGLKD</sequence>
<gene>
    <name evidence="2" type="ORF">PG996_005642</name>
</gene>
<dbReference type="SUPFAM" id="SSF51971">
    <property type="entry name" value="Nucleotide-binding domain"/>
    <property type="match status" value="1"/>
</dbReference>
<evidence type="ECO:0000313" key="2">
    <source>
        <dbReference type="EMBL" id="KAK8072294.1"/>
    </source>
</evidence>
<feature type="domain" description="FAD dependent oxidoreductase" evidence="1">
    <location>
        <begin position="4"/>
        <end position="395"/>
    </location>
</feature>
<dbReference type="EMBL" id="JAQQWM010000003">
    <property type="protein sequence ID" value="KAK8072294.1"/>
    <property type="molecule type" value="Genomic_DNA"/>
</dbReference>
<dbReference type="Proteomes" id="UP001446871">
    <property type="component" value="Unassembled WGS sequence"/>
</dbReference>
<protein>
    <submittedName>
        <fullName evidence="2">FAD dependent oxidoreductase superfamily</fullName>
    </submittedName>
</protein>
<accession>A0ABR1VM06</accession>
<dbReference type="Gene3D" id="3.50.50.60">
    <property type="entry name" value="FAD/NAD(P)-binding domain"/>
    <property type="match status" value="1"/>
</dbReference>
<dbReference type="InterPro" id="IPR006076">
    <property type="entry name" value="FAD-dep_OxRdtase"/>
</dbReference>
<proteinExistence type="predicted"/>
<dbReference type="Gene3D" id="3.30.9.10">
    <property type="entry name" value="D-Amino Acid Oxidase, subunit A, domain 2"/>
    <property type="match status" value="1"/>
</dbReference>
<reference evidence="2 3" key="1">
    <citation type="submission" date="2023-01" db="EMBL/GenBank/DDBJ databases">
        <title>Analysis of 21 Apiospora genomes using comparative genomics revels a genus with tremendous synthesis potential of carbohydrate active enzymes and secondary metabolites.</title>
        <authorList>
            <person name="Sorensen T."/>
        </authorList>
    </citation>
    <scope>NUCLEOTIDE SEQUENCE [LARGE SCALE GENOMIC DNA]</scope>
    <source>
        <strain evidence="2 3">CBS 83171</strain>
    </source>
</reference>
<dbReference type="PANTHER" id="PTHR13847">
    <property type="entry name" value="SARCOSINE DEHYDROGENASE-RELATED"/>
    <property type="match status" value="1"/>
</dbReference>
<organism evidence="2 3">
    <name type="scientific">Apiospora saccharicola</name>
    <dbReference type="NCBI Taxonomy" id="335842"/>
    <lineage>
        <taxon>Eukaryota</taxon>
        <taxon>Fungi</taxon>
        <taxon>Dikarya</taxon>
        <taxon>Ascomycota</taxon>
        <taxon>Pezizomycotina</taxon>
        <taxon>Sordariomycetes</taxon>
        <taxon>Xylariomycetidae</taxon>
        <taxon>Amphisphaeriales</taxon>
        <taxon>Apiosporaceae</taxon>
        <taxon>Apiospora</taxon>
    </lineage>
</organism>
<keyword evidence="3" id="KW-1185">Reference proteome</keyword>
<evidence type="ECO:0000313" key="3">
    <source>
        <dbReference type="Proteomes" id="UP001446871"/>
    </source>
</evidence>
<comment type="caution">
    <text evidence="2">The sequence shown here is derived from an EMBL/GenBank/DDBJ whole genome shotgun (WGS) entry which is preliminary data.</text>
</comment>